<evidence type="ECO:0000313" key="3">
    <source>
        <dbReference type="EMBL" id="TNM37593.1"/>
    </source>
</evidence>
<feature type="region of interest" description="Disordered" evidence="1">
    <location>
        <begin position="117"/>
        <end position="175"/>
    </location>
</feature>
<sequence>MIGHLGNRVSALLDGQLSARETEEAWTHVYSCHACRDLVEREGWVKTRLAGLCGAERGAPSDLKGSLLSMPPGEALLASSEPHPAHRRTTGAVMLGGGAIGAAMLGVLALGFASGSTAPVDRRPPASQINTTVPSTSIGTPEPARTPVRAPAEGGRSGSDSPGTLVPVPLHRMLP</sequence>
<organism evidence="3 4">
    <name type="scientific">Nocardioides albidus</name>
    <dbReference type="NCBI Taxonomy" id="1517589"/>
    <lineage>
        <taxon>Bacteria</taxon>
        <taxon>Bacillati</taxon>
        <taxon>Actinomycetota</taxon>
        <taxon>Actinomycetes</taxon>
        <taxon>Propionibacteriales</taxon>
        <taxon>Nocardioidaceae</taxon>
        <taxon>Nocardioides</taxon>
    </lineage>
</organism>
<proteinExistence type="predicted"/>
<evidence type="ECO:0000256" key="1">
    <source>
        <dbReference type="SAM" id="MobiDB-lite"/>
    </source>
</evidence>
<comment type="caution">
    <text evidence="3">The sequence shown here is derived from an EMBL/GenBank/DDBJ whole genome shotgun (WGS) entry which is preliminary data.</text>
</comment>
<protein>
    <recommendedName>
        <fullName evidence="5">Zinc-finger domain-containing protein</fullName>
    </recommendedName>
</protein>
<gene>
    <name evidence="3" type="ORF">FHP29_17510</name>
</gene>
<name>A0A5C4VNY1_9ACTN</name>
<dbReference type="EMBL" id="VDMP01000026">
    <property type="protein sequence ID" value="TNM37593.1"/>
    <property type="molecule type" value="Genomic_DNA"/>
</dbReference>
<keyword evidence="2" id="KW-0472">Membrane</keyword>
<keyword evidence="4" id="KW-1185">Reference proteome</keyword>
<dbReference type="AlphaFoldDB" id="A0A5C4VNY1"/>
<feature type="compositionally biased region" description="Polar residues" evidence="1">
    <location>
        <begin position="127"/>
        <end position="139"/>
    </location>
</feature>
<dbReference type="OrthoDB" id="3743969at2"/>
<reference evidence="3 4" key="1">
    <citation type="journal article" date="2016" name="Int. J. Syst. Evol. Microbiol.">
        <title>Nocardioides albidus sp. nov., an actinobacterium isolated from garden soil.</title>
        <authorList>
            <person name="Singh H."/>
            <person name="Du J."/>
            <person name="Trinh H."/>
            <person name="Won K."/>
            <person name="Yang J.E."/>
            <person name="Yin C."/>
            <person name="Kook M."/>
            <person name="Yi T.H."/>
        </authorList>
    </citation>
    <scope>NUCLEOTIDE SEQUENCE [LARGE SCALE GENOMIC DNA]</scope>
    <source>
        <strain evidence="3 4">CCTCC AB 2015297</strain>
    </source>
</reference>
<evidence type="ECO:0000313" key="4">
    <source>
        <dbReference type="Proteomes" id="UP000313231"/>
    </source>
</evidence>
<feature type="transmembrane region" description="Helical" evidence="2">
    <location>
        <begin position="92"/>
        <end position="113"/>
    </location>
</feature>
<keyword evidence="2" id="KW-0812">Transmembrane</keyword>
<keyword evidence="2" id="KW-1133">Transmembrane helix</keyword>
<evidence type="ECO:0000256" key="2">
    <source>
        <dbReference type="SAM" id="Phobius"/>
    </source>
</evidence>
<dbReference type="Proteomes" id="UP000313231">
    <property type="component" value="Unassembled WGS sequence"/>
</dbReference>
<accession>A0A5C4VNY1</accession>
<evidence type="ECO:0008006" key="5">
    <source>
        <dbReference type="Google" id="ProtNLM"/>
    </source>
</evidence>
<dbReference type="RefSeq" id="WP_139624140.1">
    <property type="nucleotide sequence ID" value="NZ_VDMP01000026.1"/>
</dbReference>